<gene>
    <name evidence="7" type="ORF">BVH74_04550</name>
</gene>
<feature type="transmembrane region" description="Helical" evidence="6">
    <location>
        <begin position="151"/>
        <end position="169"/>
    </location>
</feature>
<dbReference type="KEGG" id="ppha:BVH74_04550"/>
<feature type="transmembrane region" description="Helical" evidence="6">
    <location>
        <begin position="66"/>
        <end position="86"/>
    </location>
</feature>
<keyword evidence="3 6" id="KW-0812">Transmembrane</keyword>
<dbReference type="GO" id="GO:0005886">
    <property type="term" value="C:plasma membrane"/>
    <property type="evidence" value="ECO:0007669"/>
    <property type="project" value="UniProtKB-SubCell"/>
</dbReference>
<evidence type="ECO:0000256" key="2">
    <source>
        <dbReference type="ARBA" id="ARBA00022475"/>
    </source>
</evidence>
<dbReference type="EMBL" id="CP020100">
    <property type="protein sequence ID" value="AQZ94066.1"/>
    <property type="molecule type" value="Genomic_DNA"/>
</dbReference>
<evidence type="ECO:0000256" key="1">
    <source>
        <dbReference type="ARBA" id="ARBA00004651"/>
    </source>
</evidence>
<evidence type="ECO:0000313" key="7">
    <source>
        <dbReference type="EMBL" id="AQZ94066.1"/>
    </source>
</evidence>
<feature type="transmembrane region" description="Helical" evidence="6">
    <location>
        <begin position="39"/>
        <end position="60"/>
    </location>
</feature>
<keyword evidence="2" id="KW-1003">Cell membrane</keyword>
<evidence type="ECO:0000256" key="5">
    <source>
        <dbReference type="ARBA" id="ARBA00023136"/>
    </source>
</evidence>
<accession>A0A1V0B2A2</accession>
<dbReference type="PANTHER" id="PTHR30086">
    <property type="entry name" value="ARGININE EXPORTER PROTEIN ARGO"/>
    <property type="match status" value="1"/>
</dbReference>
<dbReference type="InterPro" id="IPR001123">
    <property type="entry name" value="LeuE-type"/>
</dbReference>
<organism evidence="7 8">
    <name type="scientific">Halopseudomonas phragmitis</name>
    <dbReference type="NCBI Taxonomy" id="1931241"/>
    <lineage>
        <taxon>Bacteria</taxon>
        <taxon>Pseudomonadati</taxon>
        <taxon>Pseudomonadota</taxon>
        <taxon>Gammaproteobacteria</taxon>
        <taxon>Pseudomonadales</taxon>
        <taxon>Pseudomonadaceae</taxon>
        <taxon>Halopseudomonas</taxon>
    </lineage>
</organism>
<comment type="subcellular location">
    <subcellularLocation>
        <location evidence="1">Cell membrane</location>
        <topology evidence="1">Multi-pass membrane protein</topology>
    </subcellularLocation>
</comment>
<sequence length="206" mass="22274">MLQQFLLVAGAHFLALLSPGPDFFLILRYAIAQGRAQAALACIGITLANALYILLAWWGLMALNSQATLFLSLQWAGCGFLLYMGWQFIRHAGRRPLLGETDTARSAPVGALLAGLGSGLLNPKNGLFYASLFAVLASQGVGWTVQGLYGLWMTLVVLGWDLLVVWLASQPALMRRFGQQLVHIERLAGIMLVLLALAVIASLRPV</sequence>
<feature type="transmembrane region" description="Helical" evidence="6">
    <location>
        <begin position="6"/>
        <end position="27"/>
    </location>
</feature>
<dbReference type="Pfam" id="PF01810">
    <property type="entry name" value="LysE"/>
    <property type="match status" value="1"/>
</dbReference>
<dbReference type="AlphaFoldDB" id="A0A1V0B2A2"/>
<reference evidence="7 8" key="1">
    <citation type="submission" date="2017-03" db="EMBL/GenBank/DDBJ databases">
        <title>Complete genome sequence of the novel DNRA strain Pseudomonas sp. S-6-2 isolated from Chinese polluted river sediment. Journal of Biotechnology.</title>
        <authorList>
            <person name="Li J."/>
            <person name="Xiang F."/>
            <person name="Wang L."/>
            <person name="Xi L."/>
            <person name="Liu J."/>
        </authorList>
    </citation>
    <scope>NUCLEOTIDE SEQUENCE [LARGE SCALE GENOMIC DNA]</scope>
    <source>
        <strain evidence="7 8">S-6-2</strain>
    </source>
</reference>
<evidence type="ECO:0000256" key="3">
    <source>
        <dbReference type="ARBA" id="ARBA00022692"/>
    </source>
</evidence>
<evidence type="ECO:0000313" key="8">
    <source>
        <dbReference type="Proteomes" id="UP000243488"/>
    </source>
</evidence>
<dbReference type="PANTHER" id="PTHR30086:SF17">
    <property type="entry name" value="LYSE FAMILY TRANSLOCATOR"/>
    <property type="match status" value="1"/>
</dbReference>
<dbReference type="Proteomes" id="UP000243488">
    <property type="component" value="Chromosome"/>
</dbReference>
<evidence type="ECO:0000256" key="6">
    <source>
        <dbReference type="SAM" id="Phobius"/>
    </source>
</evidence>
<dbReference type="GO" id="GO:0015171">
    <property type="term" value="F:amino acid transmembrane transporter activity"/>
    <property type="evidence" value="ECO:0007669"/>
    <property type="project" value="TreeGrafter"/>
</dbReference>
<proteinExistence type="predicted"/>
<protein>
    <recommendedName>
        <fullName evidence="9">Lysine transporter LysE</fullName>
    </recommendedName>
</protein>
<evidence type="ECO:0000256" key="4">
    <source>
        <dbReference type="ARBA" id="ARBA00022989"/>
    </source>
</evidence>
<keyword evidence="4 6" id="KW-1133">Transmembrane helix</keyword>
<name>A0A1V0B2A2_9GAMM</name>
<keyword evidence="8" id="KW-1185">Reference proteome</keyword>
<keyword evidence="5 6" id="KW-0472">Membrane</keyword>
<evidence type="ECO:0008006" key="9">
    <source>
        <dbReference type="Google" id="ProtNLM"/>
    </source>
</evidence>
<dbReference type="STRING" id="1931241.BVH74_04550"/>
<dbReference type="RefSeq" id="WP_080048921.1">
    <property type="nucleotide sequence ID" value="NZ_CP020100.1"/>
</dbReference>
<feature type="transmembrane region" description="Helical" evidence="6">
    <location>
        <begin position="181"/>
        <end position="203"/>
    </location>
</feature>